<dbReference type="Proteomes" id="UP000218811">
    <property type="component" value="Unassembled WGS sequence"/>
</dbReference>
<evidence type="ECO:0000313" key="2">
    <source>
        <dbReference type="Proteomes" id="UP000218811"/>
    </source>
</evidence>
<protein>
    <submittedName>
        <fullName evidence="1">Uncharacterized protein</fullName>
    </submittedName>
</protein>
<sequence length="161" mass="18565">MPLHVQYACLYWATHLAKAAKSQELKTSLELFVKQKLLAWLEALVMLKQLHKAVHLLLDARTWLQEQLKATRDHGDATPELLYDAYRFVLEYYEVMDNCPEQIYISALPGMPNCLLSQVYGEQQYAVLLSPRDSQWGANLRIVETQPRHNNFTCAKFLGNA</sequence>
<reference evidence="1 2" key="1">
    <citation type="journal article" date="2012" name="Science">
        <title>The Paleozoic origin of enzymatic lignin decomposition reconstructed from 31 fungal genomes.</title>
        <authorList>
            <person name="Floudas D."/>
            <person name="Binder M."/>
            <person name="Riley R."/>
            <person name="Barry K."/>
            <person name="Blanchette R.A."/>
            <person name="Henrissat B."/>
            <person name="Martinez A.T."/>
            <person name="Otillar R."/>
            <person name="Spatafora J.W."/>
            <person name="Yadav J.S."/>
            <person name="Aerts A."/>
            <person name="Benoit I."/>
            <person name="Boyd A."/>
            <person name="Carlson A."/>
            <person name="Copeland A."/>
            <person name="Coutinho P.M."/>
            <person name="de Vries R.P."/>
            <person name="Ferreira P."/>
            <person name="Findley K."/>
            <person name="Foster B."/>
            <person name="Gaskell J."/>
            <person name="Glotzer D."/>
            <person name="Gorecki P."/>
            <person name="Heitman J."/>
            <person name="Hesse C."/>
            <person name="Hori C."/>
            <person name="Igarashi K."/>
            <person name="Jurgens J.A."/>
            <person name="Kallen N."/>
            <person name="Kersten P."/>
            <person name="Kohler A."/>
            <person name="Kuees U."/>
            <person name="Kumar T.K.A."/>
            <person name="Kuo A."/>
            <person name="LaButti K."/>
            <person name="Larrondo L.F."/>
            <person name="Lindquist E."/>
            <person name="Ling A."/>
            <person name="Lombard V."/>
            <person name="Lucas S."/>
            <person name="Lundell T."/>
            <person name="Martin R."/>
            <person name="McLaughlin D.J."/>
            <person name="Morgenstern I."/>
            <person name="Morin E."/>
            <person name="Murat C."/>
            <person name="Nagy L.G."/>
            <person name="Nolan M."/>
            <person name="Ohm R.A."/>
            <person name="Patyshakuliyeva A."/>
            <person name="Rokas A."/>
            <person name="Ruiz-Duenas F.J."/>
            <person name="Sabat G."/>
            <person name="Salamov A."/>
            <person name="Samejima M."/>
            <person name="Schmutz J."/>
            <person name="Slot J.C."/>
            <person name="St John F."/>
            <person name="Stenlid J."/>
            <person name="Sun H."/>
            <person name="Sun S."/>
            <person name="Syed K."/>
            <person name="Tsang A."/>
            <person name="Wiebenga A."/>
            <person name="Young D."/>
            <person name="Pisabarro A."/>
            <person name="Eastwood D.C."/>
            <person name="Martin F."/>
            <person name="Cullen D."/>
            <person name="Grigoriev I.V."/>
            <person name="Hibbett D.S."/>
        </authorList>
    </citation>
    <scope>NUCLEOTIDE SEQUENCE [LARGE SCALE GENOMIC DNA]</scope>
    <source>
        <strain evidence="1 2">MD-104</strain>
    </source>
</reference>
<dbReference type="OrthoDB" id="2799311at2759"/>
<accession>A0A2H3JK39</accession>
<evidence type="ECO:0000313" key="1">
    <source>
        <dbReference type="EMBL" id="PCH42556.1"/>
    </source>
</evidence>
<dbReference type="STRING" id="742152.A0A2H3JK39"/>
<proteinExistence type="predicted"/>
<dbReference type="AlphaFoldDB" id="A0A2H3JK39"/>
<name>A0A2H3JK39_WOLCO</name>
<dbReference type="EMBL" id="KB468124">
    <property type="protein sequence ID" value="PCH42556.1"/>
    <property type="molecule type" value="Genomic_DNA"/>
</dbReference>
<gene>
    <name evidence="1" type="ORF">WOLCODRAFT_137965</name>
</gene>
<keyword evidence="2" id="KW-1185">Reference proteome</keyword>
<organism evidence="1 2">
    <name type="scientific">Wolfiporia cocos (strain MD-104)</name>
    <name type="common">Brown rot fungus</name>
    <dbReference type="NCBI Taxonomy" id="742152"/>
    <lineage>
        <taxon>Eukaryota</taxon>
        <taxon>Fungi</taxon>
        <taxon>Dikarya</taxon>
        <taxon>Basidiomycota</taxon>
        <taxon>Agaricomycotina</taxon>
        <taxon>Agaricomycetes</taxon>
        <taxon>Polyporales</taxon>
        <taxon>Phaeolaceae</taxon>
        <taxon>Wolfiporia</taxon>
    </lineage>
</organism>